<evidence type="ECO:0000313" key="2">
    <source>
        <dbReference type="Proteomes" id="UP000805193"/>
    </source>
</evidence>
<gene>
    <name evidence="1" type="ORF">HPB47_007077</name>
</gene>
<sequence length="234" mass="26006">MSVCVTPASEGVERKSTKEEEGRGRRRRRDQGGGEDMEEEEKRRGRTRKRRRAQNQYTGSTAVGLITPMLCPVLVLAWALQVVVVPGQTRAVMGGDPERSRAIELIKGRILADLGLSSAPSGAPSEARGTLSKAHMDHMMRVYRRSVQRSVEPGPGERVRNDRKEFARGNEREVMHYYSFKNQGNFTEQSVVQGKWIFAVAEGRHVGLDNACAVVNSRAPLRYEGPAEQTDSIG</sequence>
<comment type="caution">
    <text evidence="1">The sequence shown here is derived from an EMBL/GenBank/DDBJ whole genome shotgun (WGS) entry which is preliminary data.</text>
</comment>
<protein>
    <submittedName>
        <fullName evidence="1">Uncharacterized protein</fullName>
    </submittedName>
</protein>
<name>A0AC60P8A5_IXOPE</name>
<accession>A0AC60P8A5</accession>
<dbReference type="EMBL" id="JABSTQ010011036">
    <property type="protein sequence ID" value="KAG0415728.1"/>
    <property type="molecule type" value="Genomic_DNA"/>
</dbReference>
<reference evidence="1 2" key="1">
    <citation type="journal article" date="2020" name="Cell">
        <title>Large-Scale Comparative Analyses of Tick Genomes Elucidate Their Genetic Diversity and Vector Capacities.</title>
        <authorList>
            <consortium name="Tick Genome and Microbiome Consortium (TIGMIC)"/>
            <person name="Jia N."/>
            <person name="Wang J."/>
            <person name="Shi W."/>
            <person name="Du L."/>
            <person name="Sun Y."/>
            <person name="Zhan W."/>
            <person name="Jiang J.F."/>
            <person name="Wang Q."/>
            <person name="Zhang B."/>
            <person name="Ji P."/>
            <person name="Bell-Sakyi L."/>
            <person name="Cui X.M."/>
            <person name="Yuan T.T."/>
            <person name="Jiang B.G."/>
            <person name="Yang W.F."/>
            <person name="Lam T.T."/>
            <person name="Chang Q.C."/>
            <person name="Ding S.J."/>
            <person name="Wang X.J."/>
            <person name="Zhu J.G."/>
            <person name="Ruan X.D."/>
            <person name="Zhao L."/>
            <person name="Wei J.T."/>
            <person name="Ye R.Z."/>
            <person name="Que T.C."/>
            <person name="Du C.H."/>
            <person name="Zhou Y.H."/>
            <person name="Cheng J.X."/>
            <person name="Dai P.F."/>
            <person name="Guo W.B."/>
            <person name="Han X.H."/>
            <person name="Huang E.J."/>
            <person name="Li L.F."/>
            <person name="Wei W."/>
            <person name="Gao Y.C."/>
            <person name="Liu J.Z."/>
            <person name="Shao H.Z."/>
            <person name="Wang X."/>
            <person name="Wang C.C."/>
            <person name="Yang T.C."/>
            <person name="Huo Q.B."/>
            <person name="Li W."/>
            <person name="Chen H.Y."/>
            <person name="Chen S.E."/>
            <person name="Zhou L.G."/>
            <person name="Ni X.B."/>
            <person name="Tian J.H."/>
            <person name="Sheng Y."/>
            <person name="Liu T."/>
            <person name="Pan Y.S."/>
            <person name="Xia L.Y."/>
            <person name="Li J."/>
            <person name="Zhao F."/>
            <person name="Cao W.C."/>
        </authorList>
    </citation>
    <scope>NUCLEOTIDE SEQUENCE [LARGE SCALE GENOMIC DNA]</scope>
    <source>
        <strain evidence="1">Iper-2018</strain>
    </source>
</reference>
<evidence type="ECO:0000313" key="1">
    <source>
        <dbReference type="EMBL" id="KAG0415728.1"/>
    </source>
</evidence>
<proteinExistence type="predicted"/>
<organism evidence="1 2">
    <name type="scientific">Ixodes persulcatus</name>
    <name type="common">Taiga tick</name>
    <dbReference type="NCBI Taxonomy" id="34615"/>
    <lineage>
        <taxon>Eukaryota</taxon>
        <taxon>Metazoa</taxon>
        <taxon>Ecdysozoa</taxon>
        <taxon>Arthropoda</taxon>
        <taxon>Chelicerata</taxon>
        <taxon>Arachnida</taxon>
        <taxon>Acari</taxon>
        <taxon>Parasitiformes</taxon>
        <taxon>Ixodida</taxon>
        <taxon>Ixodoidea</taxon>
        <taxon>Ixodidae</taxon>
        <taxon>Ixodinae</taxon>
        <taxon>Ixodes</taxon>
    </lineage>
</organism>
<keyword evidence="2" id="KW-1185">Reference proteome</keyword>
<feature type="non-terminal residue" evidence="1">
    <location>
        <position position="234"/>
    </location>
</feature>
<dbReference type="Proteomes" id="UP000805193">
    <property type="component" value="Unassembled WGS sequence"/>
</dbReference>